<dbReference type="NCBIfam" id="TIGR01133">
    <property type="entry name" value="murG"/>
    <property type="match status" value="1"/>
</dbReference>
<dbReference type="GO" id="GO:0009252">
    <property type="term" value="P:peptidoglycan biosynthetic process"/>
    <property type="evidence" value="ECO:0007669"/>
    <property type="project" value="UniProtKB-UniRule"/>
</dbReference>
<dbReference type="Pfam" id="PF04101">
    <property type="entry name" value="Glyco_tran_28_C"/>
    <property type="match status" value="1"/>
</dbReference>
<feature type="binding site" evidence="10">
    <location>
        <position position="128"/>
    </location>
    <ligand>
        <name>UDP-N-acetyl-alpha-D-glucosamine</name>
        <dbReference type="ChEBI" id="CHEBI:57705"/>
    </ligand>
</feature>
<evidence type="ECO:0000256" key="4">
    <source>
        <dbReference type="ARBA" id="ARBA00022679"/>
    </source>
</evidence>
<dbReference type="AlphaFoldDB" id="A0A1I3ZAQ5"/>
<dbReference type="GO" id="GO:0005975">
    <property type="term" value="P:carbohydrate metabolic process"/>
    <property type="evidence" value="ECO:0007669"/>
    <property type="project" value="InterPro"/>
</dbReference>
<keyword evidence="4 10" id="KW-0808">Transferase</keyword>
<comment type="catalytic activity">
    <reaction evidence="10">
        <text>Mur2Ac(oyl-L-Ala-gamma-D-Glu-L-Lys-D-Ala-D-Ala)-di-trans,octa-cis-undecaprenyl diphosphate + UDP-N-acetyl-alpha-D-glucosamine = beta-D-GlcNAc-(1-&gt;4)-Mur2Ac(oyl-L-Ala-gamma-D-Glu-L-Lys-D-Ala-D-Ala)-di-trans,octa-cis-undecaprenyl diphosphate + UDP + H(+)</text>
        <dbReference type="Rhea" id="RHEA:23192"/>
        <dbReference type="ChEBI" id="CHEBI:15378"/>
        <dbReference type="ChEBI" id="CHEBI:57705"/>
        <dbReference type="ChEBI" id="CHEBI:58223"/>
        <dbReference type="ChEBI" id="CHEBI:60032"/>
        <dbReference type="ChEBI" id="CHEBI:60033"/>
        <dbReference type="EC" id="2.4.1.227"/>
    </reaction>
</comment>
<dbReference type="PANTHER" id="PTHR21015">
    <property type="entry name" value="UDP-N-ACETYLGLUCOSAMINE--N-ACETYLMURAMYL-(PENTAPEPTIDE) PYROPHOSPHORYL-UNDECAPRENOL N-ACETYLGLUCOSAMINE TRANSFERASE 1"/>
    <property type="match status" value="1"/>
</dbReference>
<keyword evidence="9 10" id="KW-0961">Cell wall biogenesis/degradation</keyword>
<feature type="binding site" evidence="10">
    <location>
        <position position="201"/>
    </location>
    <ligand>
        <name>UDP-N-acetyl-alpha-D-glucosamine</name>
        <dbReference type="ChEBI" id="CHEBI:57705"/>
    </ligand>
</feature>
<gene>
    <name evidence="10" type="primary">murG</name>
    <name evidence="13" type="ORF">SAMN04488569_103121</name>
</gene>
<comment type="pathway">
    <text evidence="10">Cell wall biogenesis; peptidoglycan biosynthesis.</text>
</comment>
<evidence type="ECO:0000256" key="2">
    <source>
        <dbReference type="ARBA" id="ARBA00022618"/>
    </source>
</evidence>
<keyword evidence="3 10" id="KW-0328">Glycosyltransferase</keyword>
<sequence length="372" mass="41239">MKVLLTGGGTGGHIYPALALKKRIEERYPDSEFLYIGTERGLESKIVPENAVPFKTIKVEGFKRKLNLEGILYNLNTIRLFLSGISQSKKFIKQFAPDVVIGTGGYVCAPVCYAAAKAKVPTVIHEQNSVAGVTNKFLARFVDKIAVCFEEAVTQFKGNEAKVIYTGNPRAQEVAGIKKTPILKQFDLNPDKETVLIFGGSRGAQRINQTFIDSYQKLSEQPYQVVYVTGEVHHQNIISQLEKKYGESMHTESIRVVPYIQKMPEVFAAVSIVVGRSGATTLAELTSLGIPSILIPSPNVTEDHQTKNALSLVHHGAALMIRESELSEKSFVEEINRLMKDEDKRKEMADNSKKLGKQKASDELIEIINQIT</sequence>
<dbReference type="InterPro" id="IPR004276">
    <property type="entry name" value="GlycoTrans_28_N"/>
</dbReference>
<dbReference type="UniPathway" id="UPA00219"/>
<evidence type="ECO:0000256" key="8">
    <source>
        <dbReference type="ARBA" id="ARBA00023306"/>
    </source>
</evidence>
<dbReference type="SUPFAM" id="SSF53756">
    <property type="entry name" value="UDP-Glycosyltransferase/glycogen phosphorylase"/>
    <property type="match status" value="1"/>
</dbReference>
<feature type="domain" description="Glycosyltransferase family 28 N-terminal" evidence="11">
    <location>
        <begin position="3"/>
        <end position="146"/>
    </location>
</feature>
<keyword evidence="1 10" id="KW-1003">Cell membrane</keyword>
<evidence type="ECO:0000256" key="1">
    <source>
        <dbReference type="ARBA" id="ARBA00022475"/>
    </source>
</evidence>
<dbReference type="EC" id="2.4.1.227" evidence="10"/>
<comment type="caution">
    <text evidence="10">Lacks conserved residue(s) required for the propagation of feature annotation.</text>
</comment>
<comment type="subcellular location">
    <subcellularLocation>
        <location evidence="10">Cell membrane</location>
        <topology evidence="10">Peripheral membrane protein</topology>
        <orientation evidence="10">Cytoplasmic side</orientation>
    </subcellularLocation>
</comment>
<protein>
    <recommendedName>
        <fullName evidence="10">UDP-N-acetylglucosamine--N-acetylmuramyl-(pentapeptide) pyrophosphoryl-undecaprenol N-acetylglucosamine transferase</fullName>
        <ecNumber evidence="10">2.4.1.227</ecNumber>
    </recommendedName>
    <alternativeName>
        <fullName evidence="10">Undecaprenyl-PP-MurNAc-pentapeptide-UDPGlcNAc GlcNAc transferase</fullName>
    </alternativeName>
</protein>
<dbReference type="RefSeq" id="WP_072694541.1">
    <property type="nucleotide sequence ID" value="NZ_FOSJ01000031.1"/>
</dbReference>
<dbReference type="GO" id="GO:0005886">
    <property type="term" value="C:plasma membrane"/>
    <property type="evidence" value="ECO:0007669"/>
    <property type="project" value="UniProtKB-SubCell"/>
</dbReference>
<evidence type="ECO:0000256" key="9">
    <source>
        <dbReference type="ARBA" id="ARBA00023316"/>
    </source>
</evidence>
<evidence type="ECO:0000313" key="13">
    <source>
        <dbReference type="EMBL" id="SFK41174.1"/>
    </source>
</evidence>
<keyword evidence="6 10" id="KW-0573">Peptidoglycan synthesis</keyword>
<keyword evidence="7 10" id="KW-0472">Membrane</keyword>
<dbReference type="Proteomes" id="UP000199589">
    <property type="component" value="Unassembled WGS sequence"/>
</dbReference>
<evidence type="ECO:0000256" key="10">
    <source>
        <dbReference type="HAMAP-Rule" id="MF_00033"/>
    </source>
</evidence>
<keyword evidence="5 10" id="KW-0133">Cell shape</keyword>
<dbReference type="EMBL" id="FOSJ01000031">
    <property type="protein sequence ID" value="SFK41174.1"/>
    <property type="molecule type" value="Genomic_DNA"/>
</dbReference>
<organism evidence="13 14">
    <name type="scientific">Marinilactibacillus piezotolerans</name>
    <dbReference type="NCBI Taxonomy" id="258723"/>
    <lineage>
        <taxon>Bacteria</taxon>
        <taxon>Bacillati</taxon>
        <taxon>Bacillota</taxon>
        <taxon>Bacilli</taxon>
        <taxon>Lactobacillales</taxon>
        <taxon>Carnobacteriaceae</taxon>
        <taxon>Marinilactibacillus</taxon>
    </lineage>
</organism>
<feature type="binding site" evidence="10">
    <location>
        <position position="305"/>
    </location>
    <ligand>
        <name>UDP-N-acetyl-alpha-D-glucosamine</name>
        <dbReference type="ChEBI" id="CHEBI:57705"/>
    </ligand>
</feature>
<evidence type="ECO:0000256" key="7">
    <source>
        <dbReference type="ARBA" id="ARBA00023136"/>
    </source>
</evidence>
<reference evidence="14" key="1">
    <citation type="submission" date="2016-10" db="EMBL/GenBank/DDBJ databases">
        <authorList>
            <person name="Varghese N."/>
            <person name="Submissions S."/>
        </authorList>
    </citation>
    <scope>NUCLEOTIDE SEQUENCE [LARGE SCALE GENOMIC DNA]</scope>
    <source>
        <strain evidence="14">DSM 16108</strain>
    </source>
</reference>
<dbReference type="OrthoDB" id="9808936at2"/>
<evidence type="ECO:0000259" key="11">
    <source>
        <dbReference type="Pfam" id="PF03033"/>
    </source>
</evidence>
<evidence type="ECO:0000313" key="14">
    <source>
        <dbReference type="Proteomes" id="UP000199589"/>
    </source>
</evidence>
<evidence type="ECO:0000256" key="3">
    <source>
        <dbReference type="ARBA" id="ARBA00022676"/>
    </source>
</evidence>
<dbReference type="Pfam" id="PF03033">
    <property type="entry name" value="Glyco_transf_28"/>
    <property type="match status" value="1"/>
</dbReference>
<dbReference type="GO" id="GO:0051301">
    <property type="term" value="P:cell division"/>
    <property type="evidence" value="ECO:0007669"/>
    <property type="project" value="UniProtKB-KW"/>
</dbReference>
<keyword evidence="8 10" id="KW-0131">Cell cycle</keyword>
<feature type="binding site" evidence="10">
    <location>
        <begin position="10"/>
        <end position="12"/>
    </location>
    <ligand>
        <name>UDP-N-acetyl-alpha-D-glucosamine</name>
        <dbReference type="ChEBI" id="CHEBI:57705"/>
    </ligand>
</feature>
<dbReference type="GO" id="GO:0050511">
    <property type="term" value="F:undecaprenyldiphospho-muramoylpentapeptide beta-N-acetylglucosaminyltransferase activity"/>
    <property type="evidence" value="ECO:0007669"/>
    <property type="project" value="UniProtKB-UniRule"/>
</dbReference>
<comment type="similarity">
    <text evidence="10">Belongs to the glycosyltransferase 28 family. MurG subfamily.</text>
</comment>
<keyword evidence="14" id="KW-1185">Reference proteome</keyword>
<feature type="binding site" evidence="10">
    <location>
        <position position="260"/>
    </location>
    <ligand>
        <name>UDP-N-acetyl-alpha-D-glucosamine</name>
        <dbReference type="ChEBI" id="CHEBI:57705"/>
    </ligand>
</feature>
<feature type="domain" description="Glycosyl transferase family 28 C-terminal" evidence="12">
    <location>
        <begin position="194"/>
        <end position="363"/>
    </location>
</feature>
<evidence type="ECO:0000256" key="5">
    <source>
        <dbReference type="ARBA" id="ARBA00022960"/>
    </source>
</evidence>
<dbReference type="InterPro" id="IPR007235">
    <property type="entry name" value="Glyco_trans_28_C"/>
</dbReference>
<name>A0A1I3ZAQ5_9LACT</name>
<evidence type="ECO:0000259" key="12">
    <source>
        <dbReference type="Pfam" id="PF04101"/>
    </source>
</evidence>
<dbReference type="Gene3D" id="3.40.50.2000">
    <property type="entry name" value="Glycogen Phosphorylase B"/>
    <property type="match status" value="2"/>
</dbReference>
<dbReference type="GO" id="GO:0008360">
    <property type="term" value="P:regulation of cell shape"/>
    <property type="evidence" value="ECO:0007669"/>
    <property type="project" value="UniProtKB-KW"/>
</dbReference>
<dbReference type="PANTHER" id="PTHR21015:SF22">
    <property type="entry name" value="GLYCOSYLTRANSFERASE"/>
    <property type="match status" value="1"/>
</dbReference>
<evidence type="ECO:0000256" key="6">
    <source>
        <dbReference type="ARBA" id="ARBA00022984"/>
    </source>
</evidence>
<accession>A0A1I3ZAQ5</accession>
<dbReference type="GO" id="GO:0071555">
    <property type="term" value="P:cell wall organization"/>
    <property type="evidence" value="ECO:0007669"/>
    <property type="project" value="UniProtKB-KW"/>
</dbReference>
<keyword evidence="2 10" id="KW-0132">Cell division</keyword>
<dbReference type="InterPro" id="IPR006009">
    <property type="entry name" value="GlcNAc_MurG"/>
</dbReference>
<dbReference type="CDD" id="cd03785">
    <property type="entry name" value="GT28_MurG"/>
    <property type="match status" value="1"/>
</dbReference>
<dbReference type="HAMAP" id="MF_00033">
    <property type="entry name" value="MurG"/>
    <property type="match status" value="1"/>
</dbReference>
<comment type="function">
    <text evidence="10">Cell wall formation. Catalyzes the transfer of a GlcNAc subunit on undecaprenyl-pyrophosphoryl-MurNAc-pentapeptide (lipid intermediate I) to form undecaprenyl-pyrophosphoryl-MurNAc-(pentapeptide)GlcNAc (lipid intermediate II).</text>
</comment>
<proteinExistence type="inferred from homology"/>